<gene>
    <name evidence="2" type="ORF">HND93_32950</name>
</gene>
<comment type="caution">
    <text evidence="2">The sequence shown here is derived from an EMBL/GenBank/DDBJ whole genome shotgun (WGS) entry which is preliminary data.</text>
</comment>
<proteinExistence type="predicted"/>
<dbReference type="Proteomes" id="UP000584642">
    <property type="component" value="Unassembled WGS sequence"/>
</dbReference>
<keyword evidence="3" id="KW-1185">Reference proteome</keyword>
<name>A0ABX2TJU3_9PROT</name>
<feature type="signal peptide" evidence="1">
    <location>
        <begin position="1"/>
        <end position="23"/>
    </location>
</feature>
<evidence type="ECO:0000256" key="1">
    <source>
        <dbReference type="SAM" id="SignalP"/>
    </source>
</evidence>
<dbReference type="EMBL" id="JABFDB010000041">
    <property type="protein sequence ID" value="NYZ24538.1"/>
    <property type="molecule type" value="Genomic_DNA"/>
</dbReference>
<accession>A0ABX2TJU3</accession>
<reference evidence="2 3" key="1">
    <citation type="submission" date="2020-05" db="EMBL/GenBank/DDBJ databases">
        <title>Azospirillum oleiclasticum sp. nov, a nitrogen-fixing and heavy crude oil-emulsifying bacterium isolated from the crude oil of Yumen Oilfield.</title>
        <authorList>
            <person name="Wu D."/>
            <person name="Cai M."/>
            <person name="Zhang X."/>
        </authorList>
    </citation>
    <scope>NUCLEOTIDE SEQUENCE [LARGE SCALE GENOMIC DNA]</scope>
    <source>
        <strain evidence="2 3">ROY-1-1-2</strain>
    </source>
</reference>
<feature type="chain" id="PRO_5046129257" evidence="1">
    <location>
        <begin position="24"/>
        <end position="123"/>
    </location>
</feature>
<dbReference type="RefSeq" id="WP_180286314.1">
    <property type="nucleotide sequence ID" value="NZ_JABFDB010000041.1"/>
</dbReference>
<evidence type="ECO:0000313" key="2">
    <source>
        <dbReference type="EMBL" id="NYZ24538.1"/>
    </source>
</evidence>
<sequence>MVFWCRLALAAFSITAMTAPATAGVQHAGPARWDGAQHHLEMAASVAPAANGAVPDGAYKCQMWMGSSYVSLGTVRSVGGVLTPDPLAKVGATITGVTPSAGGITINYTTARGYRESMDCARE</sequence>
<keyword evidence="1" id="KW-0732">Signal</keyword>
<evidence type="ECO:0000313" key="3">
    <source>
        <dbReference type="Proteomes" id="UP000584642"/>
    </source>
</evidence>
<organism evidence="2 3">
    <name type="scientific">Azospirillum oleiclasticum</name>
    <dbReference type="NCBI Taxonomy" id="2735135"/>
    <lineage>
        <taxon>Bacteria</taxon>
        <taxon>Pseudomonadati</taxon>
        <taxon>Pseudomonadota</taxon>
        <taxon>Alphaproteobacteria</taxon>
        <taxon>Rhodospirillales</taxon>
        <taxon>Azospirillaceae</taxon>
        <taxon>Azospirillum</taxon>
    </lineage>
</organism>
<protein>
    <submittedName>
        <fullName evidence="2">Uncharacterized protein</fullName>
    </submittedName>
</protein>